<name>B4VZX4_9CYAN</name>
<evidence type="ECO:0000256" key="1">
    <source>
        <dbReference type="SAM" id="Coils"/>
    </source>
</evidence>
<keyword evidence="4" id="KW-1185">Reference proteome</keyword>
<evidence type="ECO:0008006" key="5">
    <source>
        <dbReference type="Google" id="ProtNLM"/>
    </source>
</evidence>
<organism evidence="3 4">
    <name type="scientific">Coleofasciculus chthonoplastes PCC 7420</name>
    <dbReference type="NCBI Taxonomy" id="118168"/>
    <lineage>
        <taxon>Bacteria</taxon>
        <taxon>Bacillati</taxon>
        <taxon>Cyanobacteriota</taxon>
        <taxon>Cyanophyceae</taxon>
        <taxon>Coleofasciculales</taxon>
        <taxon>Coleofasciculaceae</taxon>
        <taxon>Coleofasciculus</taxon>
    </lineage>
</organism>
<keyword evidence="2" id="KW-1133">Transmembrane helix</keyword>
<dbReference type="Proteomes" id="UP000003835">
    <property type="component" value="Unassembled WGS sequence"/>
</dbReference>
<feature type="transmembrane region" description="Helical" evidence="2">
    <location>
        <begin position="33"/>
        <end position="52"/>
    </location>
</feature>
<reference evidence="3 4" key="1">
    <citation type="submission" date="2008-07" db="EMBL/GenBank/DDBJ databases">
        <authorList>
            <person name="Tandeau de Marsac N."/>
            <person name="Ferriera S."/>
            <person name="Johnson J."/>
            <person name="Kravitz S."/>
            <person name="Beeson K."/>
            <person name="Sutton G."/>
            <person name="Rogers Y.-H."/>
            <person name="Friedman R."/>
            <person name="Frazier M."/>
            <person name="Venter J.C."/>
        </authorList>
    </citation>
    <scope>NUCLEOTIDE SEQUENCE [LARGE SCALE GENOMIC DNA]</scope>
    <source>
        <strain evidence="3 4">PCC 7420</strain>
    </source>
</reference>
<keyword evidence="1" id="KW-0175">Coiled coil</keyword>
<dbReference type="OrthoDB" id="465033at2"/>
<sequence>MELTQNTELRTIEDEDEISLLDIIQFFRRNWRFMAWGTLGLSAVAIALSLLMPKQYQKQLTLSVTPVPISVSGIPGLDIQQASNKTVKLLENHYDKIDETEVKPTYNSETQQIDITMRSPDTGFLAEAGSQVSTLLQQEFQGIFGQAIANSLFITELEITKQQQVLEQLEQQIAQVRDSNGIDPERIRTTLRLEALETQRAEVVARIASLEFDKQYLEPAQENLAEFTAQVISIQLLSESKVEPTRSLVQIAVLAAIASFMVAILVAIIRDQVRHLKDELSQKK</sequence>
<evidence type="ECO:0000256" key="2">
    <source>
        <dbReference type="SAM" id="Phobius"/>
    </source>
</evidence>
<accession>B4VZX4</accession>
<protein>
    <recommendedName>
        <fullName evidence="5">Chain length determinant protein</fullName>
    </recommendedName>
</protein>
<feature type="coiled-coil region" evidence="1">
    <location>
        <begin position="152"/>
        <end position="213"/>
    </location>
</feature>
<dbReference type="RefSeq" id="WP_006104485.1">
    <property type="nucleotide sequence ID" value="NZ_DS989864.1"/>
</dbReference>
<keyword evidence="2" id="KW-0812">Transmembrane</keyword>
<gene>
    <name evidence="3" type="ORF">MC7420_3568</name>
</gene>
<dbReference type="STRING" id="118168.MC7420_3568"/>
<evidence type="ECO:0000313" key="3">
    <source>
        <dbReference type="EMBL" id="EDX72496.1"/>
    </source>
</evidence>
<proteinExistence type="predicted"/>
<dbReference type="EMBL" id="DS989864">
    <property type="protein sequence ID" value="EDX72496.1"/>
    <property type="molecule type" value="Genomic_DNA"/>
</dbReference>
<dbReference type="eggNOG" id="ENOG50331NK">
    <property type="taxonomic scope" value="Bacteria"/>
</dbReference>
<dbReference type="AlphaFoldDB" id="B4VZX4"/>
<evidence type="ECO:0000313" key="4">
    <source>
        <dbReference type="Proteomes" id="UP000003835"/>
    </source>
</evidence>
<feature type="transmembrane region" description="Helical" evidence="2">
    <location>
        <begin position="248"/>
        <end position="269"/>
    </location>
</feature>
<dbReference type="HOGENOM" id="CLU_989754_0_0_3"/>
<keyword evidence="2" id="KW-0472">Membrane</keyword>